<protein>
    <recommendedName>
        <fullName evidence="7">PNPLA domain-containing protein</fullName>
    </recommendedName>
</protein>
<accession>C4K099</accession>
<keyword evidence="9" id="KW-1185">Reference proteome</keyword>
<dbReference type="OMA" id="WASERDL"/>
<evidence type="ECO:0000313" key="9">
    <source>
        <dbReference type="Proteomes" id="UP000002058"/>
    </source>
</evidence>
<name>C4K099_UNCRE</name>
<dbReference type="Gene3D" id="3.40.1090.10">
    <property type="entry name" value="Cytosolic phospholipase A2 catalytic domain"/>
    <property type="match status" value="1"/>
</dbReference>
<dbReference type="AlphaFoldDB" id="C4K099"/>
<dbReference type="GO" id="GO:0016042">
    <property type="term" value="P:lipid catabolic process"/>
    <property type="evidence" value="ECO:0007669"/>
    <property type="project" value="UniProtKB-KW"/>
</dbReference>
<dbReference type="eggNOG" id="KOG4231">
    <property type="taxonomic scope" value="Eukaryota"/>
</dbReference>
<dbReference type="EMBL" id="CH476620">
    <property type="protein sequence ID" value="EEP83048.1"/>
    <property type="molecule type" value="Genomic_DNA"/>
</dbReference>
<evidence type="ECO:0000256" key="1">
    <source>
        <dbReference type="ARBA" id="ARBA00022723"/>
    </source>
</evidence>
<dbReference type="GO" id="GO:0019369">
    <property type="term" value="P:arachidonate metabolic process"/>
    <property type="evidence" value="ECO:0007669"/>
    <property type="project" value="TreeGrafter"/>
</dbReference>
<evidence type="ECO:0000256" key="4">
    <source>
        <dbReference type="ARBA" id="ARBA00022833"/>
    </source>
</evidence>
<dbReference type="KEGG" id="ure:UREG_07913"/>
<dbReference type="GO" id="GO:0008270">
    <property type="term" value="F:zinc ion binding"/>
    <property type="evidence" value="ECO:0007669"/>
    <property type="project" value="UniProtKB-KW"/>
</dbReference>
<dbReference type="GeneID" id="8442268"/>
<dbReference type="RefSeq" id="XP_002582226.1">
    <property type="nucleotide sequence ID" value="XM_002582180.1"/>
</dbReference>
<evidence type="ECO:0000256" key="3">
    <source>
        <dbReference type="ARBA" id="ARBA00022801"/>
    </source>
</evidence>
<dbReference type="SUPFAM" id="SSF52151">
    <property type="entry name" value="FabD/lysophospholipase-like"/>
    <property type="match status" value="1"/>
</dbReference>
<feature type="domain" description="PNPLA" evidence="7">
    <location>
        <begin position="412"/>
        <end position="531"/>
    </location>
</feature>
<dbReference type="InterPro" id="IPR017907">
    <property type="entry name" value="Znf_RING_CS"/>
</dbReference>
<dbReference type="OrthoDB" id="4187712at2759"/>
<dbReference type="InterPro" id="IPR016035">
    <property type="entry name" value="Acyl_Trfase/lysoPLipase"/>
</dbReference>
<evidence type="ECO:0000259" key="7">
    <source>
        <dbReference type="Pfam" id="PF01734"/>
    </source>
</evidence>
<dbReference type="Proteomes" id="UP000002058">
    <property type="component" value="Unassembled WGS sequence"/>
</dbReference>
<dbReference type="PANTHER" id="PTHR24185:SF1">
    <property type="entry name" value="CALCIUM-INDEPENDENT PHOSPHOLIPASE A2-GAMMA"/>
    <property type="match status" value="1"/>
</dbReference>
<dbReference type="HOGENOM" id="CLU_003059_1_2_1"/>
<organism evidence="8 9">
    <name type="scientific">Uncinocarpus reesii (strain UAMH 1704)</name>
    <dbReference type="NCBI Taxonomy" id="336963"/>
    <lineage>
        <taxon>Eukaryota</taxon>
        <taxon>Fungi</taxon>
        <taxon>Dikarya</taxon>
        <taxon>Ascomycota</taxon>
        <taxon>Pezizomycotina</taxon>
        <taxon>Eurotiomycetes</taxon>
        <taxon>Eurotiomycetidae</taxon>
        <taxon>Onygenales</taxon>
        <taxon>Onygenaceae</taxon>
        <taxon>Uncinocarpus</taxon>
    </lineage>
</organism>
<proteinExistence type="predicted"/>
<dbReference type="PANTHER" id="PTHR24185">
    <property type="entry name" value="CALCIUM-INDEPENDENT PHOSPHOLIPASE A2-GAMMA"/>
    <property type="match status" value="1"/>
</dbReference>
<dbReference type="GO" id="GO:0016020">
    <property type="term" value="C:membrane"/>
    <property type="evidence" value="ECO:0007669"/>
    <property type="project" value="TreeGrafter"/>
</dbReference>
<dbReference type="InParanoid" id="C4K099"/>
<evidence type="ECO:0000256" key="2">
    <source>
        <dbReference type="ARBA" id="ARBA00022771"/>
    </source>
</evidence>
<dbReference type="STRING" id="336963.C4K099"/>
<dbReference type="Pfam" id="PF01734">
    <property type="entry name" value="Patatin"/>
    <property type="match status" value="1"/>
</dbReference>
<dbReference type="GO" id="GO:0047499">
    <property type="term" value="F:calcium-independent phospholipase A2 activity"/>
    <property type="evidence" value="ECO:0007669"/>
    <property type="project" value="TreeGrafter"/>
</dbReference>
<dbReference type="VEuPathDB" id="FungiDB:UREG_07913"/>
<dbReference type="PROSITE" id="PS00518">
    <property type="entry name" value="ZF_RING_1"/>
    <property type="match status" value="1"/>
</dbReference>
<gene>
    <name evidence="8" type="ORF">UREG_07913</name>
</gene>
<evidence type="ECO:0000256" key="5">
    <source>
        <dbReference type="ARBA" id="ARBA00022963"/>
    </source>
</evidence>
<keyword evidence="6" id="KW-0443">Lipid metabolism</keyword>
<evidence type="ECO:0000256" key="6">
    <source>
        <dbReference type="ARBA" id="ARBA00023098"/>
    </source>
</evidence>
<keyword evidence="4" id="KW-0862">Zinc</keyword>
<evidence type="ECO:0000313" key="8">
    <source>
        <dbReference type="EMBL" id="EEP83048.1"/>
    </source>
</evidence>
<keyword evidence="1" id="KW-0479">Metal-binding</keyword>
<dbReference type="GO" id="GO:0046486">
    <property type="term" value="P:glycerolipid metabolic process"/>
    <property type="evidence" value="ECO:0007669"/>
    <property type="project" value="UniProtKB-ARBA"/>
</dbReference>
<keyword evidence="3" id="KW-0378">Hydrolase</keyword>
<reference evidence="9" key="1">
    <citation type="journal article" date="2009" name="Genome Res.">
        <title>Comparative genomic analyses of the human fungal pathogens Coccidioides and their relatives.</title>
        <authorList>
            <person name="Sharpton T.J."/>
            <person name="Stajich J.E."/>
            <person name="Rounsley S.D."/>
            <person name="Gardner M.J."/>
            <person name="Wortman J.R."/>
            <person name="Jordar V.S."/>
            <person name="Maiti R."/>
            <person name="Kodira C.D."/>
            <person name="Neafsey D.E."/>
            <person name="Zeng Q."/>
            <person name="Hung C.-Y."/>
            <person name="McMahan C."/>
            <person name="Muszewska A."/>
            <person name="Grynberg M."/>
            <person name="Mandel M.A."/>
            <person name="Kellner E.M."/>
            <person name="Barker B.M."/>
            <person name="Galgiani J.N."/>
            <person name="Orbach M.J."/>
            <person name="Kirkland T.N."/>
            <person name="Cole G.T."/>
            <person name="Henn M.R."/>
            <person name="Birren B.W."/>
            <person name="Taylor J.W."/>
        </authorList>
    </citation>
    <scope>NUCLEOTIDE SEQUENCE [LARGE SCALE GENOMIC DNA]</scope>
    <source>
        <strain evidence="9">UAMH 1704</strain>
    </source>
</reference>
<sequence length="578" mass="65025">MTASVLCRHREWIRLQEGKLTATSRLGHIVNDELQAASEQYPGLITLVGARAKNTCLKHLFPSSRRRYPTASINLGVESALSPNPLLFVDTSTSAKDISGVDHGLRSRNSCHAETPYVIRWASERDLFDIFQARLLFLFSDVVCLFADDFPSIQAVVQKITTWVEIGNASDFPSQVEEAREVRRSHRCLFSAQHILALFQKAIQHTAATITEPCNFIAAAMSTDREAYAYHLRTFSKLATKLSLPADTVAQHVSSCILVESYRPRMHHFSARAVFRSQYHHETLTVLEELHPGDLAERMCNTIEDHLEELLFRIERESRLAVACHQENLQSQCESWKLIKTNLTCLACLHRAPERVKACGHSICDICVRRFGRSSPASKNRYLLDSCVLCLARGALTVDMKPRTAGVRMLGIDGGGCRVVMAIQYLTELEKLLHGCFLHEVFDIVSGTSAGGPVLMLMFRHNRPASYCGKTVDKVARRCFGELKGRWRFLRALLRFLHLRAIYSETSLEDLLKVECGDGERLFGHAEISGVRIAVTAVSDRGTRSILTNYNGAVQIQDDRYSLVRPQDIAKEPLIWEV</sequence>
<keyword evidence="2" id="KW-0863">Zinc-finger</keyword>
<dbReference type="InterPro" id="IPR002641">
    <property type="entry name" value="PNPLA_dom"/>
</dbReference>
<keyword evidence="5" id="KW-0442">Lipid degradation</keyword>